<accession>A0ABX5SR57</accession>
<feature type="domain" description="Glycosyl transferase family 28 C-terminal" evidence="1">
    <location>
        <begin position="239"/>
        <end position="301"/>
    </location>
</feature>
<keyword evidence="2" id="KW-0808">Transferase</keyword>
<dbReference type="PANTHER" id="PTHR21015:SF22">
    <property type="entry name" value="GLYCOSYLTRANSFERASE"/>
    <property type="match status" value="1"/>
</dbReference>
<dbReference type="Proteomes" id="UP000295748">
    <property type="component" value="Chromosome"/>
</dbReference>
<name>A0ABX5SR57_9MICO</name>
<dbReference type="PANTHER" id="PTHR21015">
    <property type="entry name" value="UDP-N-ACETYLGLUCOSAMINE--N-ACETYLMURAMYL-(PENTAPEPTIDE) PYROPHOSPHORYL-UNDECAPRENOL N-ACETYLGLUCOSAMINE TRANSFERASE 1"/>
    <property type="match status" value="1"/>
</dbReference>
<organism evidence="2 3">
    <name type="scientific">Microbacterium wangchenii</name>
    <dbReference type="NCBI Taxonomy" id="2541726"/>
    <lineage>
        <taxon>Bacteria</taxon>
        <taxon>Bacillati</taxon>
        <taxon>Actinomycetota</taxon>
        <taxon>Actinomycetes</taxon>
        <taxon>Micrococcales</taxon>
        <taxon>Microbacteriaceae</taxon>
        <taxon>Microbacterium</taxon>
    </lineage>
</organism>
<dbReference type="GO" id="GO:0016740">
    <property type="term" value="F:transferase activity"/>
    <property type="evidence" value="ECO:0007669"/>
    <property type="project" value="UniProtKB-KW"/>
</dbReference>
<dbReference type="SUPFAM" id="SSF53756">
    <property type="entry name" value="UDP-Glycosyltransferase/glycogen phosphorylase"/>
    <property type="match status" value="1"/>
</dbReference>
<reference evidence="2 3" key="1">
    <citation type="submission" date="2019-03" db="EMBL/GenBank/DDBJ databases">
        <authorList>
            <person name="Dong K."/>
        </authorList>
    </citation>
    <scope>NUCLEOTIDE SEQUENCE [LARGE SCALE GENOMIC DNA]</scope>
    <source>
        <strain evidence="3">dk512</strain>
    </source>
</reference>
<dbReference type="InterPro" id="IPR007235">
    <property type="entry name" value="Glyco_trans_28_C"/>
</dbReference>
<dbReference type="Gene3D" id="3.40.50.2000">
    <property type="entry name" value="Glycogen Phosphorylase B"/>
    <property type="match status" value="1"/>
</dbReference>
<gene>
    <name evidence="2" type="ORF">E4K62_03095</name>
</gene>
<evidence type="ECO:0000259" key="1">
    <source>
        <dbReference type="Pfam" id="PF04101"/>
    </source>
</evidence>
<dbReference type="Pfam" id="PF04101">
    <property type="entry name" value="Glyco_tran_28_C"/>
    <property type="match status" value="1"/>
</dbReference>
<proteinExistence type="predicted"/>
<keyword evidence="3" id="KW-1185">Reference proteome</keyword>
<sequence length="336" mass="36621">MTSAFGSSTVWLLRGRSSRKGNAMTTLFVAISGGHLAQLHQLAPRVTKGESTWVTDATPQSRSLLAGRRVRHVPTRPPRDWVGVLRDSAIVDRAILDHGVTRVISTGSQVALSAYLAAKRRRVPFAYVESATRVTHLSTTGRLLDKAPGVRRFVQHPTAVTSPRWAYRLSVFDGFTVHREHERELRRVVVTMGGNGEYGFTRLAERLRDLLPSDADVLWQLGSTPQLDLPGRVVASIPSHELQRAMREADVVIGHAGTGTALAALSAGKLPLLVPRRVIHGEHVDAHQEDLARALQGRGLAVVREADAVSLSDLVEVSQYAVQSADSPSEVDLFEA</sequence>
<dbReference type="EMBL" id="CP038266">
    <property type="protein sequence ID" value="QBR87775.1"/>
    <property type="molecule type" value="Genomic_DNA"/>
</dbReference>
<protein>
    <submittedName>
        <fullName evidence="2">Glycosyl transferase family 28</fullName>
    </submittedName>
</protein>
<evidence type="ECO:0000313" key="3">
    <source>
        <dbReference type="Proteomes" id="UP000295748"/>
    </source>
</evidence>
<evidence type="ECO:0000313" key="2">
    <source>
        <dbReference type="EMBL" id="QBR87775.1"/>
    </source>
</evidence>